<dbReference type="SUPFAM" id="SSF55729">
    <property type="entry name" value="Acyl-CoA N-acyltransferases (Nat)"/>
    <property type="match status" value="1"/>
</dbReference>
<name>A0A844Y9Z6_9SPHN</name>
<dbReference type="AlphaFoldDB" id="A0A844Y9Z6"/>
<protein>
    <submittedName>
        <fullName evidence="2">N-acetyltransferase</fullName>
    </submittedName>
</protein>
<proteinExistence type="predicted"/>
<dbReference type="PANTHER" id="PTHR31435:SF9">
    <property type="entry name" value="PROTEIN NATD1"/>
    <property type="match status" value="1"/>
</dbReference>
<sequence length="109" mass="12036">MADQAVTISRENLGEGETLRGRYVARAADSEAEAELTWYRDGEAQGEDVRVADHTFTPTQLRGRGIAKELVKALIADAQKDGFRIVPACSYVAQAFRDHPEWSDLKASL</sequence>
<gene>
    <name evidence="2" type="ORF">GRI47_11660</name>
</gene>
<dbReference type="PROSITE" id="PS51729">
    <property type="entry name" value="GNAT_YJDJ"/>
    <property type="match status" value="1"/>
</dbReference>
<accession>A0A844Y9Z6</accession>
<feature type="domain" description="N-acetyltransferase" evidence="1">
    <location>
        <begin position="15"/>
        <end position="107"/>
    </location>
</feature>
<dbReference type="PANTHER" id="PTHR31435">
    <property type="entry name" value="PROTEIN NATD1"/>
    <property type="match status" value="1"/>
</dbReference>
<evidence type="ECO:0000313" key="3">
    <source>
        <dbReference type="Proteomes" id="UP000430272"/>
    </source>
</evidence>
<dbReference type="Gene3D" id="3.40.630.30">
    <property type="match status" value="1"/>
</dbReference>
<dbReference type="EMBL" id="WTYD01000002">
    <property type="protein sequence ID" value="MXO54656.1"/>
    <property type="molecule type" value="Genomic_DNA"/>
</dbReference>
<dbReference type="InterPro" id="IPR016181">
    <property type="entry name" value="Acyl_CoA_acyltransferase"/>
</dbReference>
<dbReference type="InterPro" id="IPR031165">
    <property type="entry name" value="GNAT_YJDJ"/>
</dbReference>
<dbReference type="OrthoDB" id="9800945at2"/>
<comment type="caution">
    <text evidence="2">The sequence shown here is derived from an EMBL/GenBank/DDBJ whole genome shotgun (WGS) entry which is preliminary data.</text>
</comment>
<dbReference type="Pfam" id="PF14542">
    <property type="entry name" value="Acetyltransf_CG"/>
    <property type="match status" value="1"/>
</dbReference>
<organism evidence="2 3">
    <name type="scientific">Qipengyuania pelagi</name>
    <dbReference type="NCBI Taxonomy" id="994320"/>
    <lineage>
        <taxon>Bacteria</taxon>
        <taxon>Pseudomonadati</taxon>
        <taxon>Pseudomonadota</taxon>
        <taxon>Alphaproteobacteria</taxon>
        <taxon>Sphingomonadales</taxon>
        <taxon>Erythrobacteraceae</taxon>
        <taxon>Qipengyuania</taxon>
    </lineage>
</organism>
<reference evidence="2 3" key="1">
    <citation type="submission" date="2019-12" db="EMBL/GenBank/DDBJ databases">
        <title>Genomic-based taxomic classification of the family Erythrobacteraceae.</title>
        <authorList>
            <person name="Xu L."/>
        </authorList>
    </citation>
    <scope>NUCLEOTIDE SEQUENCE [LARGE SCALE GENOMIC DNA]</scope>
    <source>
        <strain evidence="2 3">JCM 17468</strain>
    </source>
</reference>
<evidence type="ECO:0000313" key="2">
    <source>
        <dbReference type="EMBL" id="MXO54656.1"/>
    </source>
</evidence>
<keyword evidence="3" id="KW-1185">Reference proteome</keyword>
<keyword evidence="2" id="KW-0808">Transferase</keyword>
<dbReference type="RefSeq" id="WP_160661553.1">
    <property type="nucleotide sequence ID" value="NZ_BAABDV010000001.1"/>
</dbReference>
<evidence type="ECO:0000259" key="1">
    <source>
        <dbReference type="PROSITE" id="PS51729"/>
    </source>
</evidence>
<dbReference type="GO" id="GO:0016740">
    <property type="term" value="F:transferase activity"/>
    <property type="evidence" value="ECO:0007669"/>
    <property type="project" value="UniProtKB-KW"/>
</dbReference>
<dbReference type="Proteomes" id="UP000430272">
    <property type="component" value="Unassembled WGS sequence"/>
</dbReference>
<dbReference type="InterPro" id="IPR045057">
    <property type="entry name" value="Gcn5-rel_NAT"/>
</dbReference>